<accession>A0ACA9Y8V1</accession>
<dbReference type="EMBL" id="CALSDN010000006">
    <property type="protein sequence ID" value="CAH6721471.1"/>
    <property type="molecule type" value="Genomic_DNA"/>
</dbReference>
<dbReference type="Proteomes" id="UP001152531">
    <property type="component" value="Unassembled WGS sequence"/>
</dbReference>
<organism evidence="1 2">
    <name type="scientific">[Candida] jaroonii</name>
    <dbReference type="NCBI Taxonomy" id="467808"/>
    <lineage>
        <taxon>Eukaryota</taxon>
        <taxon>Fungi</taxon>
        <taxon>Dikarya</taxon>
        <taxon>Ascomycota</taxon>
        <taxon>Saccharomycotina</taxon>
        <taxon>Pichiomycetes</taxon>
        <taxon>Debaryomycetaceae</taxon>
        <taxon>Yamadazyma</taxon>
    </lineage>
</organism>
<reference evidence="1" key="1">
    <citation type="submission" date="2022-06" db="EMBL/GenBank/DDBJ databases">
        <authorList>
            <person name="Legras J.-L."/>
            <person name="Devillers H."/>
            <person name="Grondin C."/>
        </authorList>
    </citation>
    <scope>NUCLEOTIDE SEQUENCE</scope>
    <source>
        <strain evidence="1">CLIB 1444</strain>
    </source>
</reference>
<protein>
    <submittedName>
        <fullName evidence="1">Uncharacterized protein</fullName>
    </submittedName>
</protein>
<name>A0ACA9Y8V1_9ASCO</name>
<keyword evidence="2" id="KW-1185">Reference proteome</keyword>
<evidence type="ECO:0000313" key="1">
    <source>
        <dbReference type="EMBL" id="CAH6721471.1"/>
    </source>
</evidence>
<comment type="caution">
    <text evidence="1">The sequence shown here is derived from an EMBL/GenBank/DDBJ whole genome shotgun (WGS) entry which is preliminary data.</text>
</comment>
<proteinExistence type="predicted"/>
<evidence type="ECO:0000313" key="2">
    <source>
        <dbReference type="Proteomes" id="UP001152531"/>
    </source>
</evidence>
<sequence length="144" mass="16872">MSYCLAEIWMRSSNFETMLRSITRVQRRFTSNVTFFTKYNCMLCTNASKILKSATEEVPTKIEFIDIMDPKNSEWFDKYCYDVPVLHISSEETPGNKCVEGLKDGRRGIVAYNEGNIKFMHYFYKDKIINALSFTRDKQPTNQT</sequence>
<gene>
    <name evidence="1" type="ORF">CLIB1444_06S02916</name>
</gene>